<keyword evidence="9" id="KW-1185">Reference proteome</keyword>
<proteinExistence type="inferred from homology"/>
<keyword evidence="4" id="KW-0963">Cytoplasm</keyword>
<evidence type="ECO:0000256" key="5">
    <source>
        <dbReference type="ARBA" id="ARBA00022723"/>
    </source>
</evidence>
<evidence type="ECO:0000256" key="3">
    <source>
        <dbReference type="ARBA" id="ARBA00011738"/>
    </source>
</evidence>
<evidence type="ECO:0000256" key="6">
    <source>
        <dbReference type="ARBA" id="ARBA00039938"/>
    </source>
</evidence>
<dbReference type="PANTHER" id="PTHR33677:SF4">
    <property type="entry name" value="COPPER-SENSING TRANSCRIPTIONAL REPRESSOR CSOR"/>
    <property type="match status" value="1"/>
</dbReference>
<evidence type="ECO:0000313" key="8">
    <source>
        <dbReference type="EMBL" id="WZL76223.1"/>
    </source>
</evidence>
<name>A0ABZ2YB35_9BACT</name>
<protein>
    <recommendedName>
        <fullName evidence="6">Copper-sensing transcriptional repressor CsoR</fullName>
    </recommendedName>
    <alternativeName>
        <fullName evidence="7">Copper-sensitive operon repressor</fullName>
    </alternativeName>
</protein>
<comment type="subunit">
    <text evidence="3">Homodimer.</text>
</comment>
<dbReference type="CDD" id="cd10159">
    <property type="entry name" value="CsoR-like_DUF156_2"/>
    <property type="match status" value="1"/>
</dbReference>
<dbReference type="PANTHER" id="PTHR33677">
    <property type="entry name" value="TRANSCRIPTIONAL REPRESSOR FRMR-RELATED"/>
    <property type="match status" value="1"/>
</dbReference>
<dbReference type="Proteomes" id="UP001461341">
    <property type="component" value="Chromosome"/>
</dbReference>
<gene>
    <name evidence="8" type="ORF">QBE54_00385</name>
</gene>
<dbReference type="Pfam" id="PF02583">
    <property type="entry name" value="Trns_repr_metal"/>
    <property type="match status" value="1"/>
</dbReference>
<evidence type="ECO:0000256" key="7">
    <source>
        <dbReference type="ARBA" id="ARBA00041544"/>
    </source>
</evidence>
<dbReference type="InterPro" id="IPR038390">
    <property type="entry name" value="Metal_Tscrpt_repr_sf"/>
</dbReference>
<dbReference type="RefSeq" id="WP_369018381.1">
    <property type="nucleotide sequence ID" value="NZ_CP121689.1"/>
</dbReference>
<comment type="similarity">
    <text evidence="2">Belongs to the FrmR/RcnR family.</text>
</comment>
<organism evidence="8 9">
    <name type="scientific">Thermatribacter velox</name>
    <dbReference type="NCBI Taxonomy" id="3039681"/>
    <lineage>
        <taxon>Bacteria</taxon>
        <taxon>Pseudomonadati</taxon>
        <taxon>Atribacterota</taxon>
        <taxon>Atribacteria</taxon>
        <taxon>Atribacterales</taxon>
        <taxon>Thermatribacteraceae</taxon>
        <taxon>Thermatribacter</taxon>
    </lineage>
</organism>
<sequence>MTKHAQSLKLLNTARGQLEAVIRMVEENAYCVDISKQILATIALLKRANSVILKKHIETCVKNALQQGDFENKLKELEEVFRYMERIL</sequence>
<evidence type="ECO:0000256" key="1">
    <source>
        <dbReference type="ARBA" id="ARBA00004496"/>
    </source>
</evidence>
<evidence type="ECO:0000256" key="2">
    <source>
        <dbReference type="ARBA" id="ARBA00005260"/>
    </source>
</evidence>
<keyword evidence="5" id="KW-0479">Metal-binding</keyword>
<reference evidence="8 9" key="1">
    <citation type="submission" date="2023-03" db="EMBL/GenBank/DDBJ databases">
        <title>Novel Species.</title>
        <authorList>
            <person name="Ma S."/>
        </authorList>
    </citation>
    <scope>NUCLEOTIDE SEQUENCE [LARGE SCALE GENOMIC DNA]</scope>
    <source>
        <strain evidence="8 9">B11</strain>
    </source>
</reference>
<evidence type="ECO:0000256" key="4">
    <source>
        <dbReference type="ARBA" id="ARBA00022490"/>
    </source>
</evidence>
<dbReference type="InterPro" id="IPR003735">
    <property type="entry name" value="Metal_Tscrpt_repr"/>
</dbReference>
<dbReference type="EMBL" id="CP121689">
    <property type="protein sequence ID" value="WZL76223.1"/>
    <property type="molecule type" value="Genomic_DNA"/>
</dbReference>
<accession>A0ABZ2YB35</accession>
<evidence type="ECO:0000313" key="9">
    <source>
        <dbReference type="Proteomes" id="UP001461341"/>
    </source>
</evidence>
<dbReference type="Gene3D" id="1.20.58.1000">
    <property type="entry name" value="Metal-sensitive repressor, helix protomer"/>
    <property type="match status" value="1"/>
</dbReference>
<comment type="subcellular location">
    <subcellularLocation>
        <location evidence="1">Cytoplasm</location>
    </subcellularLocation>
</comment>